<dbReference type="RefSeq" id="WP_089842600.1">
    <property type="nucleotide sequence ID" value="NZ_FOZL01000002.1"/>
</dbReference>
<keyword evidence="1" id="KW-1133">Transmembrane helix</keyword>
<keyword evidence="3" id="KW-1185">Reference proteome</keyword>
<dbReference type="AlphaFoldDB" id="A0A1I6MYH0"/>
<dbReference type="OrthoDB" id="121826at2"/>
<evidence type="ECO:0000313" key="2">
    <source>
        <dbReference type="EMBL" id="SFS20743.1"/>
    </source>
</evidence>
<feature type="transmembrane region" description="Helical" evidence="1">
    <location>
        <begin position="136"/>
        <end position="158"/>
    </location>
</feature>
<dbReference type="STRING" id="474950.SAMN05421771_3798"/>
<feature type="transmembrane region" description="Helical" evidence="1">
    <location>
        <begin position="81"/>
        <end position="106"/>
    </location>
</feature>
<accession>A0A1I6MYH0</accession>
<evidence type="ECO:0000256" key="1">
    <source>
        <dbReference type="SAM" id="Phobius"/>
    </source>
</evidence>
<sequence length="161" mass="17421">MRCEREHEVKDLLGRGHWPQASGEELRVHVAGCGKCGDLVMVSQAFRGARATAMQSAPAMAPGLIWWRAQVRRRQSALEQIARPVWGAQIFALAVTVLLGVGLVVVETRRGFDWQKGAQALHLEALLPMGGDGLEMVLLAACVGLVAVLGGVVVYLGMERR</sequence>
<proteinExistence type="predicted"/>
<evidence type="ECO:0008006" key="4">
    <source>
        <dbReference type="Google" id="ProtNLM"/>
    </source>
</evidence>
<organism evidence="2 3">
    <name type="scientific">Granulicella pectinivorans</name>
    <dbReference type="NCBI Taxonomy" id="474950"/>
    <lineage>
        <taxon>Bacteria</taxon>
        <taxon>Pseudomonadati</taxon>
        <taxon>Acidobacteriota</taxon>
        <taxon>Terriglobia</taxon>
        <taxon>Terriglobales</taxon>
        <taxon>Acidobacteriaceae</taxon>
        <taxon>Granulicella</taxon>
    </lineage>
</organism>
<protein>
    <recommendedName>
        <fullName evidence="4">Zinc-finger</fullName>
    </recommendedName>
</protein>
<gene>
    <name evidence="2" type="ORF">SAMN05421771_3798</name>
</gene>
<keyword evidence="1" id="KW-0472">Membrane</keyword>
<name>A0A1I6MYH0_9BACT</name>
<reference evidence="2 3" key="1">
    <citation type="submission" date="2016-10" db="EMBL/GenBank/DDBJ databases">
        <authorList>
            <person name="de Groot N.N."/>
        </authorList>
    </citation>
    <scope>NUCLEOTIDE SEQUENCE [LARGE SCALE GENOMIC DNA]</scope>
    <source>
        <strain evidence="2 3">DSM 21001</strain>
    </source>
</reference>
<keyword evidence="1" id="KW-0812">Transmembrane</keyword>
<dbReference type="Proteomes" id="UP000199024">
    <property type="component" value="Unassembled WGS sequence"/>
</dbReference>
<evidence type="ECO:0000313" key="3">
    <source>
        <dbReference type="Proteomes" id="UP000199024"/>
    </source>
</evidence>
<dbReference type="EMBL" id="FOZL01000002">
    <property type="protein sequence ID" value="SFS20743.1"/>
    <property type="molecule type" value="Genomic_DNA"/>
</dbReference>